<comment type="caution">
    <text evidence="1">The sequence shown here is derived from an EMBL/GenBank/DDBJ whole genome shotgun (WGS) entry which is preliminary data.</text>
</comment>
<name>A0AAD7ZWT2_DIPPU</name>
<dbReference type="Proteomes" id="UP001233999">
    <property type="component" value="Unassembled WGS sequence"/>
</dbReference>
<reference evidence="1" key="1">
    <citation type="journal article" date="2023" name="IScience">
        <title>Live-bearing cockroach genome reveals convergent evolutionary mechanisms linked to viviparity in insects and beyond.</title>
        <authorList>
            <person name="Fouks B."/>
            <person name="Harrison M.C."/>
            <person name="Mikhailova A.A."/>
            <person name="Marchal E."/>
            <person name="English S."/>
            <person name="Carruthers M."/>
            <person name="Jennings E.C."/>
            <person name="Chiamaka E.L."/>
            <person name="Frigard R.A."/>
            <person name="Pippel M."/>
            <person name="Attardo G.M."/>
            <person name="Benoit J.B."/>
            <person name="Bornberg-Bauer E."/>
            <person name="Tobe S.S."/>
        </authorList>
    </citation>
    <scope>NUCLEOTIDE SEQUENCE</scope>
    <source>
        <strain evidence="1">Stay&amp;Tobe</strain>
    </source>
</reference>
<protein>
    <submittedName>
        <fullName evidence="1">Uncharacterized protein</fullName>
    </submittedName>
</protein>
<dbReference type="EMBL" id="JASPKZ010005701">
    <property type="protein sequence ID" value="KAJ9588249.1"/>
    <property type="molecule type" value="Genomic_DNA"/>
</dbReference>
<keyword evidence="2" id="KW-1185">Reference proteome</keyword>
<feature type="non-terminal residue" evidence="1">
    <location>
        <position position="1"/>
    </location>
</feature>
<sequence>GGHLLRELEGLSHFPRRTRSGLDSLSGATFGDSFKPWLVFHRLKYFASVDMRM</sequence>
<proteinExistence type="predicted"/>
<evidence type="ECO:0000313" key="2">
    <source>
        <dbReference type="Proteomes" id="UP001233999"/>
    </source>
</evidence>
<gene>
    <name evidence="1" type="ORF">L9F63_018413</name>
</gene>
<organism evidence="1 2">
    <name type="scientific">Diploptera punctata</name>
    <name type="common">Pacific beetle cockroach</name>
    <dbReference type="NCBI Taxonomy" id="6984"/>
    <lineage>
        <taxon>Eukaryota</taxon>
        <taxon>Metazoa</taxon>
        <taxon>Ecdysozoa</taxon>
        <taxon>Arthropoda</taxon>
        <taxon>Hexapoda</taxon>
        <taxon>Insecta</taxon>
        <taxon>Pterygota</taxon>
        <taxon>Neoptera</taxon>
        <taxon>Polyneoptera</taxon>
        <taxon>Dictyoptera</taxon>
        <taxon>Blattodea</taxon>
        <taxon>Blaberoidea</taxon>
        <taxon>Blaberidae</taxon>
        <taxon>Diplopterinae</taxon>
        <taxon>Diploptera</taxon>
    </lineage>
</organism>
<reference evidence="1" key="2">
    <citation type="submission" date="2023-05" db="EMBL/GenBank/DDBJ databases">
        <authorList>
            <person name="Fouks B."/>
        </authorList>
    </citation>
    <scope>NUCLEOTIDE SEQUENCE</scope>
    <source>
        <strain evidence="1">Stay&amp;Tobe</strain>
        <tissue evidence="1">Testes</tissue>
    </source>
</reference>
<evidence type="ECO:0000313" key="1">
    <source>
        <dbReference type="EMBL" id="KAJ9588249.1"/>
    </source>
</evidence>
<dbReference type="AlphaFoldDB" id="A0AAD7ZWT2"/>
<accession>A0AAD7ZWT2</accession>
<feature type="non-terminal residue" evidence="1">
    <location>
        <position position="53"/>
    </location>
</feature>